<dbReference type="PROSITE" id="PS00022">
    <property type="entry name" value="EGF_1"/>
    <property type="match status" value="2"/>
</dbReference>
<dbReference type="InterPro" id="IPR002165">
    <property type="entry name" value="Plexin_repeat"/>
</dbReference>
<keyword evidence="2" id="KW-0880">Kelch repeat</keyword>
<dbReference type="FunFam" id="2.10.25.10:FF:000188">
    <property type="entry name" value="Laminin subunit gamma 2"/>
    <property type="match status" value="1"/>
</dbReference>
<dbReference type="Pfam" id="PF00053">
    <property type="entry name" value="EGF_laminin"/>
    <property type="match status" value="1"/>
</dbReference>
<feature type="disulfide bond" evidence="13">
    <location>
        <begin position="1047"/>
        <end position="1056"/>
    </location>
</feature>
<evidence type="ECO:0000256" key="4">
    <source>
        <dbReference type="ARBA" id="ARBA00022692"/>
    </source>
</evidence>
<name>A0A6H5IHQ2_9HYME</name>
<feature type="compositionally biased region" description="Low complexity" evidence="14">
    <location>
        <begin position="1331"/>
        <end position="1341"/>
    </location>
</feature>
<feature type="disulfide bond" evidence="13">
    <location>
        <begin position="1059"/>
        <end position="1073"/>
    </location>
</feature>
<evidence type="ECO:0000256" key="12">
    <source>
        <dbReference type="PROSITE-ProRule" id="PRU00076"/>
    </source>
</evidence>
<feature type="chain" id="PRO_5026062473" description="CUB domain-containing protein" evidence="16">
    <location>
        <begin position="50"/>
        <end position="1453"/>
    </location>
</feature>
<accession>A0A6H5IHQ2</accession>
<feature type="disulfide bond" evidence="12">
    <location>
        <begin position="284"/>
        <end position="293"/>
    </location>
</feature>
<feature type="signal peptide" evidence="16">
    <location>
        <begin position="1"/>
        <end position="49"/>
    </location>
</feature>
<evidence type="ECO:0000313" key="21">
    <source>
        <dbReference type="Proteomes" id="UP000479190"/>
    </source>
</evidence>
<evidence type="ECO:0000256" key="8">
    <source>
        <dbReference type="ARBA" id="ARBA00023136"/>
    </source>
</evidence>
<keyword evidence="3 12" id="KW-0245">EGF-like domain</keyword>
<proteinExistence type="predicted"/>
<dbReference type="GO" id="GO:0048731">
    <property type="term" value="P:system development"/>
    <property type="evidence" value="ECO:0007669"/>
    <property type="project" value="UniProtKB-ARBA"/>
</dbReference>
<dbReference type="CDD" id="cd00041">
    <property type="entry name" value="CUB"/>
    <property type="match status" value="1"/>
</dbReference>
<dbReference type="Gene3D" id="2.120.10.80">
    <property type="entry name" value="Kelch-type beta propeller"/>
    <property type="match status" value="2"/>
</dbReference>
<keyword evidence="7 15" id="KW-1133">Transmembrane helix</keyword>
<feature type="domain" description="CUB" evidence="17">
    <location>
        <begin position="92"/>
        <end position="227"/>
    </location>
</feature>
<keyword evidence="6" id="KW-0677">Repeat</keyword>
<dbReference type="InterPro" id="IPR056863">
    <property type="entry name" value="LMN_ATRN_NET-like_EGF"/>
</dbReference>
<evidence type="ECO:0000313" key="20">
    <source>
        <dbReference type="EMBL" id="CAB0034311.1"/>
    </source>
</evidence>
<dbReference type="PROSITE" id="PS01180">
    <property type="entry name" value="CUB"/>
    <property type="match status" value="1"/>
</dbReference>
<keyword evidence="11 13" id="KW-0424">Laminin EGF-like domain</keyword>
<feature type="region of interest" description="Disordered" evidence="14">
    <location>
        <begin position="1331"/>
        <end position="1356"/>
    </location>
</feature>
<dbReference type="Pfam" id="PF00431">
    <property type="entry name" value="CUB"/>
    <property type="match status" value="1"/>
</dbReference>
<dbReference type="Pfam" id="PF24972">
    <property type="entry name" value="GBD_ATRN"/>
    <property type="match status" value="1"/>
</dbReference>
<feature type="region of interest" description="Disordered" evidence="14">
    <location>
        <begin position="865"/>
        <end position="899"/>
    </location>
</feature>
<dbReference type="SMART" id="SM00612">
    <property type="entry name" value="Kelch"/>
    <property type="match status" value="3"/>
</dbReference>
<keyword evidence="21" id="KW-1185">Reference proteome</keyword>
<dbReference type="GO" id="GO:0005604">
    <property type="term" value="C:basement membrane"/>
    <property type="evidence" value="ECO:0007669"/>
    <property type="project" value="UniProtKB-ARBA"/>
</dbReference>
<dbReference type="InterPro" id="IPR000859">
    <property type="entry name" value="CUB_dom"/>
</dbReference>
<comment type="caution">
    <text evidence="12">Lacks conserved residue(s) required for the propagation of feature annotation.</text>
</comment>
<keyword evidence="5 16" id="KW-0732">Signal</keyword>
<dbReference type="PANTHER" id="PTHR46376">
    <property type="entry name" value="LEUCINE-ZIPPER-LIKE TRANSCRIPTIONAL REGULATOR 1"/>
    <property type="match status" value="1"/>
</dbReference>
<dbReference type="SMART" id="SM00423">
    <property type="entry name" value="PSI"/>
    <property type="match status" value="4"/>
</dbReference>
<feature type="compositionally biased region" description="Basic residues" evidence="14">
    <location>
        <begin position="1409"/>
        <end position="1419"/>
    </location>
</feature>
<dbReference type="PANTHER" id="PTHR46376:SF2">
    <property type="entry name" value="DISTRACTED, ISOFORM B"/>
    <property type="match status" value="1"/>
</dbReference>
<evidence type="ECO:0000256" key="7">
    <source>
        <dbReference type="ARBA" id="ARBA00022989"/>
    </source>
</evidence>
<evidence type="ECO:0000256" key="3">
    <source>
        <dbReference type="ARBA" id="ARBA00022536"/>
    </source>
</evidence>
<dbReference type="InterPro" id="IPR016201">
    <property type="entry name" value="PSI"/>
</dbReference>
<dbReference type="Proteomes" id="UP000479190">
    <property type="component" value="Unassembled WGS sequence"/>
</dbReference>
<dbReference type="SUPFAM" id="SSF57196">
    <property type="entry name" value="EGF/Laminin"/>
    <property type="match status" value="1"/>
</dbReference>
<evidence type="ECO:0000256" key="9">
    <source>
        <dbReference type="ARBA" id="ARBA00023157"/>
    </source>
</evidence>
<dbReference type="GO" id="GO:0016020">
    <property type="term" value="C:membrane"/>
    <property type="evidence" value="ECO:0007669"/>
    <property type="project" value="UniProtKB-SubCell"/>
</dbReference>
<dbReference type="SUPFAM" id="SSF117281">
    <property type="entry name" value="Kelch motif"/>
    <property type="match status" value="1"/>
</dbReference>
<evidence type="ECO:0000259" key="18">
    <source>
        <dbReference type="PROSITE" id="PS50026"/>
    </source>
</evidence>
<dbReference type="OrthoDB" id="9998912at2759"/>
<reference evidence="20 21" key="1">
    <citation type="submission" date="2020-02" db="EMBL/GenBank/DDBJ databases">
        <authorList>
            <person name="Ferguson B K."/>
        </authorList>
    </citation>
    <scope>NUCLEOTIDE SEQUENCE [LARGE SCALE GENOMIC DNA]</scope>
</reference>
<evidence type="ECO:0000256" key="13">
    <source>
        <dbReference type="PROSITE-ProRule" id="PRU00460"/>
    </source>
</evidence>
<evidence type="ECO:0000256" key="16">
    <source>
        <dbReference type="SAM" id="SignalP"/>
    </source>
</evidence>
<protein>
    <recommendedName>
        <fullName evidence="22">CUB domain-containing protein</fullName>
    </recommendedName>
</protein>
<dbReference type="SUPFAM" id="SSF49854">
    <property type="entry name" value="Spermadhesin, CUB domain"/>
    <property type="match status" value="1"/>
</dbReference>
<evidence type="ECO:0000256" key="15">
    <source>
        <dbReference type="SAM" id="Phobius"/>
    </source>
</evidence>
<dbReference type="InterPro" id="IPR035914">
    <property type="entry name" value="Sperma_CUB_dom_sf"/>
</dbReference>
<keyword evidence="10" id="KW-0325">Glycoprotein</keyword>
<feature type="compositionally biased region" description="Low complexity" evidence="14">
    <location>
        <begin position="1420"/>
        <end position="1438"/>
    </location>
</feature>
<dbReference type="InterPro" id="IPR051568">
    <property type="entry name" value="LZTR1/Attractin"/>
</dbReference>
<feature type="transmembrane region" description="Helical" evidence="15">
    <location>
        <begin position="1267"/>
        <end position="1288"/>
    </location>
</feature>
<dbReference type="Pfam" id="PF01437">
    <property type="entry name" value="PSI"/>
    <property type="match status" value="1"/>
</dbReference>
<dbReference type="FunFam" id="2.60.120.290:FF:000046">
    <property type="entry name" value="Attractin-like protein 1"/>
    <property type="match status" value="1"/>
</dbReference>
<evidence type="ECO:0000256" key="6">
    <source>
        <dbReference type="ARBA" id="ARBA00022737"/>
    </source>
</evidence>
<dbReference type="PROSITE" id="PS01248">
    <property type="entry name" value="EGF_LAM_1"/>
    <property type="match status" value="1"/>
</dbReference>
<dbReference type="InterPro" id="IPR056737">
    <property type="entry name" value="Beta-prop_ATRN-MKLN-like"/>
</dbReference>
<dbReference type="GO" id="GO:0048513">
    <property type="term" value="P:animal organ development"/>
    <property type="evidence" value="ECO:0007669"/>
    <property type="project" value="UniProtKB-ARBA"/>
</dbReference>
<evidence type="ECO:0008006" key="22">
    <source>
        <dbReference type="Google" id="ProtNLM"/>
    </source>
</evidence>
<evidence type="ECO:0000256" key="14">
    <source>
        <dbReference type="SAM" id="MobiDB-lite"/>
    </source>
</evidence>
<dbReference type="GO" id="GO:0005794">
    <property type="term" value="C:Golgi apparatus"/>
    <property type="evidence" value="ECO:0007669"/>
    <property type="project" value="TreeGrafter"/>
</dbReference>
<feature type="region of interest" description="Disordered" evidence="14">
    <location>
        <begin position="1404"/>
        <end position="1438"/>
    </location>
</feature>
<dbReference type="SMART" id="SM00042">
    <property type="entry name" value="CUB"/>
    <property type="match status" value="1"/>
</dbReference>
<evidence type="ECO:0000256" key="1">
    <source>
        <dbReference type="ARBA" id="ARBA00004167"/>
    </source>
</evidence>
<dbReference type="InterPro" id="IPR015915">
    <property type="entry name" value="Kelch-typ_b-propeller"/>
</dbReference>
<dbReference type="EMBL" id="CADCXV010000739">
    <property type="protein sequence ID" value="CAB0034311.1"/>
    <property type="molecule type" value="Genomic_DNA"/>
</dbReference>
<dbReference type="InterPro" id="IPR000742">
    <property type="entry name" value="EGF"/>
</dbReference>
<gene>
    <name evidence="20" type="ORF">TBRA_LOCUS6209</name>
</gene>
<dbReference type="SMART" id="SM00180">
    <property type="entry name" value="EGF_Lam"/>
    <property type="match status" value="2"/>
</dbReference>
<dbReference type="Gene3D" id="2.10.25.10">
    <property type="entry name" value="Laminin"/>
    <property type="match status" value="3"/>
</dbReference>
<dbReference type="PROSITE" id="PS50027">
    <property type="entry name" value="EGF_LAM_2"/>
    <property type="match status" value="1"/>
</dbReference>
<evidence type="ECO:0000256" key="11">
    <source>
        <dbReference type="ARBA" id="ARBA00023292"/>
    </source>
</evidence>
<dbReference type="Pfam" id="PF24981">
    <property type="entry name" value="Beta-prop_ATRN-LZTR1"/>
    <property type="match status" value="1"/>
</dbReference>
<comment type="subcellular location">
    <subcellularLocation>
        <location evidence="1">Membrane</location>
        <topology evidence="1">Single-pass membrane protein</topology>
    </subcellularLocation>
</comment>
<evidence type="ECO:0000256" key="2">
    <source>
        <dbReference type="ARBA" id="ARBA00022441"/>
    </source>
</evidence>
<sequence length="1453" mass="160816">MAAVQETAQTLLYLFKTSKYRRRRRKPPATALLLLHLLVLGCVLQLAQATSIVGYGISNVASCDQDNCQNGQCINGSCVCHDGWQGPNCQYCASKVRLSGPSGTIHDGVGNYTTDVKCSWLIKPSRSSALLPSEFGSSAVPTSTSSPTIRMHIEEFATECGWDHLYIYDGDSVEAPLLGVFTGLMHKQDYHVRRVPEVVARSGSALLHFYSDVAYNMSGFNITYKIDACPSRNSSVECSGNGQCVYGNCTCNAFWMGEACDIEICPNECSRHGVCNREAHRCDCDSDYTGADCSQAKNQGYWERVDWTSSSSLPEGSASHCSVVWKDQLYVVGGESFHRAQMVYVYDFHLNVWEQQQQPTSSSSSSSKKQPLPRYGHSCVLHADKIYMYGGVIENSTVTSEIWTYDLVARQWDNLTAHERCHHRSAMCGPIKVAGHTATLVQDRQDPDRREKMVVIFGHSPQYGYLNTVQEFYFHTREWQIVKTYGFPVKGGYGHSAAYDPQTAEQSLIYVYGGYVSESQATQVLTNRLYAYHPNQPRTWRMLTAAPSARFFHTAAFVSDSLMLVFGGNTHNDTLHSYGARCYSADTIAYDVTCDTWKQYQMPRTLVDLSRYGHSSTIFPQREDHRGRAERSMYIFGGFDGQMLNDMLKYTPGSCDQMQNYSQCLNARVGVKCVWDKRQNVCLPISRVPANVLRTDPHDGKYMRCLDDALPRGLTTHKELCKLLTDCAACVQTSYDCVWCGKSCAHEICRNVANAPAQHAVRHLEECSPNGGLECYQLHTCQSCSANLNCIWSWSNGPDRCKPLSDIAISAPIMPPSSSSSSSVSSSSRSTTAAIRGRFGATMLHVLRNDAMMLSSITQQGNLSSSISSSLSSGSPGGGGSSSSSSSSSIVPQPQARSVPGDICRSPCVDYTSCRNCTETECIWCQNEERCVDKNAYPASFPYGQCREWTTLHEKCRGSSKSSASSSADGCGSHNSCASCREAVECGWCDDGSGTGRGKCLPGGDARPSAKSLDTCPAENWYFTSCPLCQCNGHSICEPGTSKCMECLDLTQGPHCEKCRPGYYGSPLNGASCQPCSCNDQGTNCTSETGKCFCTTKGIIGDHCERCDVSGLYHGDPTNRGSCFCKFVIDHLFGRYFNGSLFADDLAIDYQFTFNLSKKEDRHYRAINFKNSPPKPDVDADFSITCSVIAKMNITIKRANSMEKPLLLQANCTNLTYKHRFSKADYNFGNEDNNTLTTFYVYVYDFQPPLWIQISFSQYSKLNLQQFFITFSTCFLALLLVAAVLWKIKQKYDMYRRRQRLFVEMQQMANRAFSQVLVEIERRDTLVAENEGNNEVEVSNNTRSKKKKKKDAPSPIALEPCCGNRAAVLSLLVRLPTGSESYTPPGQSAGLAVASALVTLALRADPRRRSPSRSRRSRANRAASIRNRPASSISRASSSLTSSRRLVGPFCCE</sequence>
<keyword evidence="9 12" id="KW-1015">Disulfide bond</keyword>
<feature type="domain" description="EGF-like" evidence="18">
    <location>
        <begin position="261"/>
        <end position="294"/>
    </location>
</feature>
<keyword evidence="8 15" id="KW-0472">Membrane</keyword>
<dbReference type="SMART" id="SM00181">
    <property type="entry name" value="EGF"/>
    <property type="match status" value="3"/>
</dbReference>
<organism evidence="20 21">
    <name type="scientific">Trichogramma brassicae</name>
    <dbReference type="NCBI Taxonomy" id="86971"/>
    <lineage>
        <taxon>Eukaryota</taxon>
        <taxon>Metazoa</taxon>
        <taxon>Ecdysozoa</taxon>
        <taxon>Arthropoda</taxon>
        <taxon>Hexapoda</taxon>
        <taxon>Insecta</taxon>
        <taxon>Pterygota</taxon>
        <taxon>Neoptera</taxon>
        <taxon>Endopterygota</taxon>
        <taxon>Hymenoptera</taxon>
        <taxon>Apocrita</taxon>
        <taxon>Proctotrupomorpha</taxon>
        <taxon>Chalcidoidea</taxon>
        <taxon>Trichogrammatidae</taxon>
        <taxon>Trichogramma</taxon>
    </lineage>
</organism>
<feature type="disulfide bond" evidence="12">
    <location>
        <begin position="265"/>
        <end position="275"/>
    </location>
</feature>
<dbReference type="Gene3D" id="2.60.120.290">
    <property type="entry name" value="Spermadhesin, CUB domain"/>
    <property type="match status" value="1"/>
</dbReference>
<dbReference type="Pfam" id="PF23106">
    <property type="entry name" value="EGF_Teneurin"/>
    <property type="match status" value="1"/>
</dbReference>
<dbReference type="CDD" id="cd00055">
    <property type="entry name" value="EGF_Lam"/>
    <property type="match status" value="2"/>
</dbReference>
<evidence type="ECO:0000259" key="17">
    <source>
        <dbReference type="PROSITE" id="PS01180"/>
    </source>
</evidence>
<evidence type="ECO:0000256" key="10">
    <source>
        <dbReference type="ARBA" id="ARBA00023180"/>
    </source>
</evidence>
<dbReference type="PROSITE" id="PS50026">
    <property type="entry name" value="EGF_3"/>
    <property type="match status" value="1"/>
</dbReference>
<dbReference type="InterPro" id="IPR002049">
    <property type="entry name" value="LE_dom"/>
</dbReference>
<evidence type="ECO:0000259" key="19">
    <source>
        <dbReference type="PROSITE" id="PS50027"/>
    </source>
</evidence>
<dbReference type="InterPro" id="IPR056732">
    <property type="entry name" value="GBD_ATRN"/>
</dbReference>
<dbReference type="Pfam" id="PF24973">
    <property type="entry name" value="EGF_LMN_ATRN"/>
    <property type="match status" value="1"/>
</dbReference>
<evidence type="ECO:0000256" key="5">
    <source>
        <dbReference type="ARBA" id="ARBA00022729"/>
    </source>
</evidence>
<keyword evidence="4 15" id="KW-0812">Transmembrane</keyword>
<dbReference type="InterPro" id="IPR006652">
    <property type="entry name" value="Kelch_1"/>
</dbReference>
<feature type="compositionally biased region" description="Low complexity" evidence="14">
    <location>
        <begin position="865"/>
        <end position="874"/>
    </location>
</feature>
<feature type="domain" description="Laminin EGF-like" evidence="19">
    <location>
        <begin position="1029"/>
        <end position="1075"/>
    </location>
</feature>